<evidence type="ECO:0000313" key="1">
    <source>
        <dbReference type="EMBL" id="OJZ80179.1"/>
    </source>
</evidence>
<name>A0A1M3T092_ASPLC</name>
<dbReference type="VEuPathDB" id="FungiDB:ASPFODRAFT_148171"/>
<organism evidence="1 2">
    <name type="scientific">Aspergillus luchuensis (strain CBS 106.47)</name>
    <dbReference type="NCBI Taxonomy" id="1137211"/>
    <lineage>
        <taxon>Eukaryota</taxon>
        <taxon>Fungi</taxon>
        <taxon>Dikarya</taxon>
        <taxon>Ascomycota</taxon>
        <taxon>Pezizomycotina</taxon>
        <taxon>Eurotiomycetes</taxon>
        <taxon>Eurotiomycetidae</taxon>
        <taxon>Eurotiales</taxon>
        <taxon>Aspergillaceae</taxon>
        <taxon>Aspergillus</taxon>
        <taxon>Aspergillus subgen. Circumdati</taxon>
    </lineage>
</organism>
<dbReference type="EMBL" id="KV878259">
    <property type="protein sequence ID" value="OJZ80179.1"/>
    <property type="molecule type" value="Genomic_DNA"/>
</dbReference>
<sequence>EHCPECNVDFFMIIRLKHHGQIKFCNINRQWPLSREQLVRTCPHVTVIR</sequence>
<reference evidence="2" key="1">
    <citation type="journal article" date="2017" name="Genome Biol.">
        <title>Comparative genomics reveals high biological diversity and specific adaptations in the industrially and medically important fungal genus Aspergillus.</title>
        <authorList>
            <person name="de Vries R.P."/>
            <person name="Riley R."/>
            <person name="Wiebenga A."/>
            <person name="Aguilar-Osorio G."/>
            <person name="Amillis S."/>
            <person name="Uchima C.A."/>
            <person name="Anderluh G."/>
            <person name="Asadollahi M."/>
            <person name="Askin M."/>
            <person name="Barry K."/>
            <person name="Battaglia E."/>
            <person name="Bayram O."/>
            <person name="Benocci T."/>
            <person name="Braus-Stromeyer S.A."/>
            <person name="Caldana C."/>
            <person name="Canovas D."/>
            <person name="Cerqueira G.C."/>
            <person name="Chen F."/>
            <person name="Chen W."/>
            <person name="Choi C."/>
            <person name="Clum A."/>
            <person name="Dos Santos R.A."/>
            <person name="Damasio A.R."/>
            <person name="Diallinas G."/>
            <person name="Emri T."/>
            <person name="Fekete E."/>
            <person name="Flipphi M."/>
            <person name="Freyberg S."/>
            <person name="Gallo A."/>
            <person name="Gournas C."/>
            <person name="Habgood R."/>
            <person name="Hainaut M."/>
            <person name="Harispe M.L."/>
            <person name="Henrissat B."/>
            <person name="Hilden K.S."/>
            <person name="Hope R."/>
            <person name="Hossain A."/>
            <person name="Karabika E."/>
            <person name="Karaffa L."/>
            <person name="Karanyi Z."/>
            <person name="Krasevec N."/>
            <person name="Kuo A."/>
            <person name="Kusch H."/>
            <person name="LaButti K."/>
            <person name="Lagendijk E.L."/>
            <person name="Lapidus A."/>
            <person name="Levasseur A."/>
            <person name="Lindquist E."/>
            <person name="Lipzen A."/>
            <person name="Logrieco A.F."/>
            <person name="MacCabe A."/>
            <person name="Maekelae M.R."/>
            <person name="Malavazi I."/>
            <person name="Melin P."/>
            <person name="Meyer V."/>
            <person name="Mielnichuk N."/>
            <person name="Miskei M."/>
            <person name="Molnar A.P."/>
            <person name="Mule G."/>
            <person name="Ngan C.Y."/>
            <person name="Orejas M."/>
            <person name="Orosz E."/>
            <person name="Ouedraogo J.P."/>
            <person name="Overkamp K.M."/>
            <person name="Park H.-S."/>
            <person name="Perrone G."/>
            <person name="Piumi F."/>
            <person name="Punt P.J."/>
            <person name="Ram A.F."/>
            <person name="Ramon A."/>
            <person name="Rauscher S."/>
            <person name="Record E."/>
            <person name="Riano-Pachon D.M."/>
            <person name="Robert V."/>
            <person name="Roehrig J."/>
            <person name="Ruller R."/>
            <person name="Salamov A."/>
            <person name="Salih N.S."/>
            <person name="Samson R.A."/>
            <person name="Sandor E."/>
            <person name="Sanguinetti M."/>
            <person name="Schuetze T."/>
            <person name="Sepcic K."/>
            <person name="Shelest E."/>
            <person name="Sherlock G."/>
            <person name="Sophianopoulou V."/>
            <person name="Squina F.M."/>
            <person name="Sun H."/>
            <person name="Susca A."/>
            <person name="Todd R.B."/>
            <person name="Tsang A."/>
            <person name="Unkles S.E."/>
            <person name="van de Wiele N."/>
            <person name="van Rossen-Uffink D."/>
            <person name="Oliveira J.V."/>
            <person name="Vesth T.C."/>
            <person name="Visser J."/>
            <person name="Yu J.-H."/>
            <person name="Zhou M."/>
            <person name="Andersen M.R."/>
            <person name="Archer D.B."/>
            <person name="Baker S.E."/>
            <person name="Benoit I."/>
            <person name="Brakhage A.A."/>
            <person name="Braus G.H."/>
            <person name="Fischer R."/>
            <person name="Frisvad J.C."/>
            <person name="Goldman G.H."/>
            <person name="Houbraken J."/>
            <person name="Oakley B."/>
            <person name="Pocsi I."/>
            <person name="Scazzocchio C."/>
            <person name="Seiboth B."/>
            <person name="vanKuyk P.A."/>
            <person name="Wortman J."/>
            <person name="Dyer P.S."/>
            <person name="Grigoriev I.V."/>
        </authorList>
    </citation>
    <scope>NUCLEOTIDE SEQUENCE [LARGE SCALE GENOMIC DNA]</scope>
    <source>
        <strain evidence="2">CBS 106.47</strain>
    </source>
</reference>
<gene>
    <name evidence="1" type="ORF">ASPFODRAFT_148171</name>
</gene>
<dbReference type="Proteomes" id="UP000184063">
    <property type="component" value="Unassembled WGS sequence"/>
</dbReference>
<dbReference type="AlphaFoldDB" id="A0A1M3T092"/>
<evidence type="ECO:0000313" key="2">
    <source>
        <dbReference type="Proteomes" id="UP000184063"/>
    </source>
</evidence>
<accession>A0A1M3T092</accession>
<proteinExistence type="predicted"/>
<protein>
    <submittedName>
        <fullName evidence="1">Uncharacterized protein</fullName>
    </submittedName>
</protein>
<feature type="non-terminal residue" evidence="1">
    <location>
        <position position="1"/>
    </location>
</feature>